<dbReference type="Pfam" id="PF05911">
    <property type="entry name" value="FPP"/>
    <property type="match status" value="1"/>
</dbReference>
<evidence type="ECO:0000256" key="2">
    <source>
        <dbReference type="ARBA" id="ARBA00023054"/>
    </source>
</evidence>
<evidence type="ECO:0000256" key="3">
    <source>
        <dbReference type="SAM" id="Coils"/>
    </source>
</evidence>
<evidence type="ECO:0000313" key="5">
    <source>
        <dbReference type="EMBL" id="KAK4426381.1"/>
    </source>
</evidence>
<comment type="caution">
    <text evidence="5">The sequence shown here is derived from an EMBL/GenBank/DDBJ whole genome shotgun (WGS) entry which is preliminary data.</text>
</comment>
<dbReference type="InterPro" id="IPR008587">
    <property type="entry name" value="FPP_plant"/>
</dbReference>
<protein>
    <submittedName>
        <fullName evidence="5">Filament-like plant protein 7</fullName>
    </submittedName>
</protein>
<reference evidence="5" key="2">
    <citation type="journal article" date="2024" name="Plant">
        <title>Genomic evolution and insights into agronomic trait innovations of Sesamum species.</title>
        <authorList>
            <person name="Miao H."/>
            <person name="Wang L."/>
            <person name="Qu L."/>
            <person name="Liu H."/>
            <person name="Sun Y."/>
            <person name="Le M."/>
            <person name="Wang Q."/>
            <person name="Wei S."/>
            <person name="Zheng Y."/>
            <person name="Lin W."/>
            <person name="Duan Y."/>
            <person name="Cao H."/>
            <person name="Xiong S."/>
            <person name="Wang X."/>
            <person name="Wei L."/>
            <person name="Li C."/>
            <person name="Ma Q."/>
            <person name="Ju M."/>
            <person name="Zhao R."/>
            <person name="Li G."/>
            <person name="Mu C."/>
            <person name="Tian Q."/>
            <person name="Mei H."/>
            <person name="Zhang T."/>
            <person name="Gao T."/>
            <person name="Zhang H."/>
        </authorList>
    </citation>
    <scope>NUCLEOTIDE SEQUENCE</scope>
    <source>
        <strain evidence="5">3651</strain>
    </source>
</reference>
<reference evidence="5" key="1">
    <citation type="submission" date="2020-06" db="EMBL/GenBank/DDBJ databases">
        <authorList>
            <person name="Li T."/>
            <person name="Hu X."/>
            <person name="Zhang T."/>
            <person name="Song X."/>
            <person name="Zhang H."/>
            <person name="Dai N."/>
            <person name="Sheng W."/>
            <person name="Hou X."/>
            <person name="Wei L."/>
        </authorList>
    </citation>
    <scope>NUCLEOTIDE SEQUENCE</scope>
    <source>
        <strain evidence="5">3651</strain>
        <tissue evidence="5">Leaf</tissue>
    </source>
</reference>
<sequence>MDQKSWLWKKRSTEKTLVADKANNSLSRCEEEVTEVQKLQTEKTELERDLRILNEKLSSALSESNAKDNIAKKQVKIAEEAIAGWEKAETEAISLKQEFDKVLQQKAASEERIGHLDAALKECMQQLRFVREEQGKRVHGAVVKASEEFEKIKIALDEKLAEAGKRLARLEAENSQLMKALSGKDKVIEDLSKYRTQLEADLNSLMLRVDSTEKEKASLKYEFRVLEKELDIRNEEREFNRRTADVAQKQHVENVKRIAKLESECQRLRLLVRKRLPGPAALAKMKSEVEMLGKDQVGTRRRKSNPSPTSSVEFCVEVAPDAPSKTIGLLTEQLYTMEEQRRPLKDTPNKKPSELQFSSTTFAHLASRLSGAEGQVEESLKGQTTDEPCKDLCFFKENSLAASSDVGSDDKASCAESWASALISELEHFKNKKQFGAPSHRNVGASDMNLMDDFAEMEKLAVVSANYSAGSSHHEEGHTILGTSGRDSGGHSSSAPGMELASLNNNPLKPLISGQEIQSQDIAANGVSGWLGDMLKMLLDYSHSSQRNPQEVLEDMKVALAHSNADATVFYGKRSTNHPDASCNENGHVIQASPIKSSNLDAFDERNENYSSNTKKSVQKFRSDVSISVHKILELLEGINIQSQDNGAAESLSGKDDKLLSYTNTDNPTGYMVRVFQWKTAELSAILQRLVQSCNDLLDGTTDLEHFVLQVASNLEWVINHCFSLQDVSSMKDAIRNHLDWDELDGSRSESEVDSVSANHYAECNRLHVQREDTRYLPIVSTLSGDNSECQMEALQNPMKEEVNKEPSTVDLEAMLQLEIVKGECLRIQPQESKDKTENHLLEMETLKQSEGKTGNQMENQKMMKEDLQARLMETNHELRKACQKISHLENELESRINSCKRLEETCHDLKIQLNSMTSKEVLDNGKHWEKQLQNDWEITAASEKLAECQETILNLGKQLKALASPDAALFDKVISTPADSVVTTLSTPRKNISQRSSLLDKMLAEDNVRLGASLGTKKDTKNGNDNSAGSTNAPMESPSKFTDPNGTNNHDEKSKTAAASMDIVPCKKKGGRSFFKRLFWRRKKGNNLKTPFS</sequence>
<dbReference type="PANTHER" id="PTHR31580">
    <property type="entry name" value="FILAMENT-LIKE PLANT PROTEIN 4"/>
    <property type="match status" value="1"/>
</dbReference>
<organism evidence="5 6">
    <name type="scientific">Sesamum alatum</name>
    <dbReference type="NCBI Taxonomy" id="300844"/>
    <lineage>
        <taxon>Eukaryota</taxon>
        <taxon>Viridiplantae</taxon>
        <taxon>Streptophyta</taxon>
        <taxon>Embryophyta</taxon>
        <taxon>Tracheophyta</taxon>
        <taxon>Spermatophyta</taxon>
        <taxon>Magnoliopsida</taxon>
        <taxon>eudicotyledons</taxon>
        <taxon>Gunneridae</taxon>
        <taxon>Pentapetalae</taxon>
        <taxon>asterids</taxon>
        <taxon>lamiids</taxon>
        <taxon>Lamiales</taxon>
        <taxon>Pedaliaceae</taxon>
        <taxon>Sesamum</taxon>
    </lineage>
</organism>
<feature type="coiled-coil region" evidence="3">
    <location>
        <begin position="153"/>
        <end position="229"/>
    </location>
</feature>
<dbReference type="Proteomes" id="UP001293254">
    <property type="component" value="Unassembled WGS sequence"/>
</dbReference>
<feature type="region of interest" description="Disordered" evidence="4">
    <location>
        <begin position="1012"/>
        <end position="1065"/>
    </location>
</feature>
<evidence type="ECO:0000313" key="6">
    <source>
        <dbReference type="Proteomes" id="UP001293254"/>
    </source>
</evidence>
<keyword evidence="6" id="KW-1185">Reference proteome</keyword>
<feature type="region of interest" description="Disordered" evidence="4">
    <location>
        <begin position="471"/>
        <end position="502"/>
    </location>
</feature>
<dbReference type="EMBL" id="JACGWO010000005">
    <property type="protein sequence ID" value="KAK4426381.1"/>
    <property type="molecule type" value="Genomic_DNA"/>
</dbReference>
<feature type="compositionally biased region" description="Polar residues" evidence="4">
    <location>
        <begin position="481"/>
        <end position="495"/>
    </location>
</feature>
<proteinExistence type="inferred from homology"/>
<comment type="similarity">
    <text evidence="1">Belongs to the FPP family.</text>
</comment>
<accession>A0AAE2CLB7</accession>
<name>A0AAE2CLB7_9LAMI</name>
<keyword evidence="2 3" id="KW-0175">Coiled coil</keyword>
<dbReference type="PANTHER" id="PTHR31580:SF22">
    <property type="entry name" value="FILAMENT-LIKE PLANT PROTEIN 7"/>
    <property type="match status" value="1"/>
</dbReference>
<gene>
    <name evidence="5" type="ORF">Salat_1406700</name>
</gene>
<evidence type="ECO:0000256" key="1">
    <source>
        <dbReference type="ARBA" id="ARBA00005921"/>
    </source>
</evidence>
<feature type="compositionally biased region" description="Polar residues" evidence="4">
    <location>
        <begin position="1024"/>
        <end position="1049"/>
    </location>
</feature>
<dbReference type="AlphaFoldDB" id="A0AAE2CLB7"/>
<evidence type="ECO:0000256" key="4">
    <source>
        <dbReference type="SAM" id="MobiDB-lite"/>
    </source>
</evidence>
<feature type="coiled-coil region" evidence="3">
    <location>
        <begin position="19"/>
        <end position="63"/>
    </location>
</feature>
<feature type="coiled-coil region" evidence="3">
    <location>
        <begin position="858"/>
        <end position="920"/>
    </location>
</feature>